<dbReference type="PANTHER" id="PTHR21240">
    <property type="entry name" value="2-AMINO-3-CARBOXYLMUCONATE-6-SEMIALDEHYDE DECARBOXYLASE"/>
    <property type="match status" value="1"/>
</dbReference>
<evidence type="ECO:0000313" key="3">
    <source>
        <dbReference type="EMBL" id="REF37632.1"/>
    </source>
</evidence>
<dbReference type="Pfam" id="PF04909">
    <property type="entry name" value="Amidohydro_2"/>
    <property type="match status" value="1"/>
</dbReference>
<keyword evidence="4" id="KW-1185">Reference proteome</keyword>
<name>A0A3D9V766_THECX</name>
<dbReference type="InterPro" id="IPR032466">
    <property type="entry name" value="Metal_Hydrolase"/>
</dbReference>
<feature type="domain" description="Amidohydrolase-related" evidence="2">
    <location>
        <begin position="55"/>
        <end position="260"/>
    </location>
</feature>
<dbReference type="GO" id="GO:0016831">
    <property type="term" value="F:carboxy-lyase activity"/>
    <property type="evidence" value="ECO:0007669"/>
    <property type="project" value="InterPro"/>
</dbReference>
<dbReference type="InterPro" id="IPR032465">
    <property type="entry name" value="ACMSD"/>
</dbReference>
<evidence type="ECO:0000256" key="1">
    <source>
        <dbReference type="ARBA" id="ARBA00023239"/>
    </source>
</evidence>
<proteinExistence type="predicted"/>
<dbReference type="Proteomes" id="UP000256485">
    <property type="component" value="Unassembled WGS sequence"/>
</dbReference>
<evidence type="ECO:0000259" key="2">
    <source>
        <dbReference type="Pfam" id="PF04909"/>
    </source>
</evidence>
<dbReference type="InterPro" id="IPR006680">
    <property type="entry name" value="Amidohydro-rel"/>
</dbReference>
<gene>
    <name evidence="3" type="ORF">DFJ64_3078</name>
</gene>
<comment type="caution">
    <text evidence="3">The sequence shown here is derived from an EMBL/GenBank/DDBJ whole genome shotgun (WGS) entry which is preliminary data.</text>
</comment>
<sequence>MARGRRDNDLMDASERIPYERYFEVSMTPEPGQPLHSYEYLRRLTSGVLDEYPTIDAHTHLGRDVDGRSLSLPDLLAELDRFHVDRAVVFPFNDPEQGDDFRVPNERVWAAYEQAPERIVPFMRLNPNGPWEQEYERCRDRGHRGIKLHPRAQHFAIGSSRARELFARAAADQLPVIVHTGFGVEDVADAIGELLAGPNGLTLLLAHSSFIEMNQALRVLGPRSNVYFETSVVPAYDLIEVLTTVDPSRVIFGSDLPYADCYTGIQSLAVMASFAGIGVDRLPDLLGGNLLRILNRRPRTEGSG</sequence>
<dbReference type="AlphaFoldDB" id="A0A3D9V766"/>
<keyword evidence="1" id="KW-0456">Lyase</keyword>
<dbReference type="EMBL" id="QTUC01000001">
    <property type="protein sequence ID" value="REF37632.1"/>
    <property type="molecule type" value="Genomic_DNA"/>
</dbReference>
<reference evidence="3 4" key="1">
    <citation type="submission" date="2018-08" db="EMBL/GenBank/DDBJ databases">
        <title>Sequencing the genomes of 1000 actinobacteria strains.</title>
        <authorList>
            <person name="Klenk H.-P."/>
        </authorList>
    </citation>
    <scope>NUCLEOTIDE SEQUENCE [LARGE SCALE GENOMIC DNA]</scope>
    <source>
        <strain evidence="3 4">DSM 22891</strain>
    </source>
</reference>
<dbReference type="GO" id="GO:0016787">
    <property type="term" value="F:hydrolase activity"/>
    <property type="evidence" value="ECO:0007669"/>
    <property type="project" value="InterPro"/>
</dbReference>
<dbReference type="Gene3D" id="3.20.20.140">
    <property type="entry name" value="Metal-dependent hydrolases"/>
    <property type="match status" value="1"/>
</dbReference>
<organism evidence="3 4">
    <name type="scientific">Thermasporomyces composti</name>
    <dbReference type="NCBI Taxonomy" id="696763"/>
    <lineage>
        <taxon>Bacteria</taxon>
        <taxon>Bacillati</taxon>
        <taxon>Actinomycetota</taxon>
        <taxon>Actinomycetes</taxon>
        <taxon>Propionibacteriales</taxon>
        <taxon>Nocardioidaceae</taxon>
        <taxon>Thermasporomyces</taxon>
    </lineage>
</organism>
<dbReference type="SUPFAM" id="SSF51556">
    <property type="entry name" value="Metallo-dependent hydrolases"/>
    <property type="match status" value="1"/>
</dbReference>
<protein>
    <recommendedName>
        <fullName evidence="2">Amidohydrolase-related domain-containing protein</fullName>
    </recommendedName>
</protein>
<accession>A0A3D9V766</accession>
<evidence type="ECO:0000313" key="4">
    <source>
        <dbReference type="Proteomes" id="UP000256485"/>
    </source>
</evidence>